<evidence type="ECO:0000313" key="13">
    <source>
        <dbReference type="Proteomes" id="UP001595457"/>
    </source>
</evidence>
<dbReference type="InterPro" id="IPR010129">
    <property type="entry name" value="T1SS_HlyD"/>
</dbReference>
<evidence type="ECO:0000256" key="6">
    <source>
        <dbReference type="ARBA" id="ARBA00022692"/>
    </source>
</evidence>
<dbReference type="NCBIfam" id="TIGR01843">
    <property type="entry name" value="type_I_hlyD"/>
    <property type="match status" value="1"/>
</dbReference>
<comment type="subcellular location">
    <subcellularLocation>
        <location evidence="1 9">Cell inner membrane</location>
        <topology evidence="1 9">Single-pass membrane protein</topology>
    </subcellularLocation>
</comment>
<evidence type="ECO:0000256" key="2">
    <source>
        <dbReference type="ARBA" id="ARBA00009477"/>
    </source>
</evidence>
<evidence type="ECO:0000256" key="8">
    <source>
        <dbReference type="ARBA" id="ARBA00023136"/>
    </source>
</evidence>
<dbReference type="Gene3D" id="2.40.50.100">
    <property type="match status" value="1"/>
</dbReference>
<keyword evidence="5 9" id="KW-0997">Cell inner membrane</keyword>
<keyword evidence="3 9" id="KW-0813">Transport</keyword>
<keyword evidence="8 9" id="KW-0472">Membrane</keyword>
<dbReference type="PANTHER" id="PTHR30386:SF17">
    <property type="entry name" value="ALKALINE PROTEASE SECRETION PROTEIN APRE"/>
    <property type="match status" value="1"/>
</dbReference>
<evidence type="ECO:0000256" key="9">
    <source>
        <dbReference type="RuleBase" id="RU365093"/>
    </source>
</evidence>
<keyword evidence="4 9" id="KW-1003">Cell membrane</keyword>
<evidence type="ECO:0000256" key="5">
    <source>
        <dbReference type="ARBA" id="ARBA00022519"/>
    </source>
</evidence>
<sequence>MDKTLPIAYPTSPSRHADGDPGAIARLGLLALIIALGGFLLWASLAPLEQGLVGRGSVVVAGERKIVQSPQAGVIDSILVRDGDYVQEGQLLIQLNTVQAQSQLDVTLGRFINARSTEARLTAERLGVEQIDWPADLLEYAGDPRAKVAMALQENLFRTRRSELASRQQITRHELAGQEEQLAGYRTIRNSQERQLSLQLEELEGLRTLAAEGYVTRDRQYEAERQYSQLSAGLATTLADIGRISQQINESRLKILQQEQAFRSEVETQLGEVSAEASGHADQLRALRFELENASIRAPVSGQVMALAVHTIGAVAPAGERLLDIVPQDAAWQVKAQFPPLVVDRLAVGLPVDLRLSSLQRVHTPVMLGSVATVSADQLIDEQSHQPYFSVGVDVDPESVAKLTDVGLAIKPGMQVEVIVRTGERTLMNYLLKPLSERMITAFKEE</sequence>
<comment type="caution">
    <text evidence="12">The sequence shown here is derived from an EMBL/GenBank/DDBJ whole genome shotgun (WGS) entry which is preliminary data.</text>
</comment>
<evidence type="ECO:0000313" key="12">
    <source>
        <dbReference type="EMBL" id="MFC2972641.1"/>
    </source>
</evidence>
<evidence type="ECO:0000259" key="11">
    <source>
        <dbReference type="Pfam" id="PF26002"/>
    </source>
</evidence>
<evidence type="ECO:0000256" key="3">
    <source>
        <dbReference type="ARBA" id="ARBA00022448"/>
    </source>
</evidence>
<dbReference type="InterPro" id="IPR050739">
    <property type="entry name" value="MFP"/>
</dbReference>
<keyword evidence="7 9" id="KW-1133">Transmembrane helix</keyword>
<gene>
    <name evidence="12" type="ORF">ACFOJE_10515</name>
</gene>
<evidence type="ECO:0000256" key="4">
    <source>
        <dbReference type="ARBA" id="ARBA00022475"/>
    </source>
</evidence>
<dbReference type="Proteomes" id="UP001595457">
    <property type="component" value="Unassembled WGS sequence"/>
</dbReference>
<dbReference type="Pfam" id="PF25994">
    <property type="entry name" value="HH_AprE"/>
    <property type="match status" value="1"/>
</dbReference>
<name>A0ABV7AV53_9GAMM</name>
<evidence type="ECO:0000256" key="1">
    <source>
        <dbReference type="ARBA" id="ARBA00004377"/>
    </source>
</evidence>
<dbReference type="RefSeq" id="WP_377814290.1">
    <property type="nucleotide sequence ID" value="NZ_JBHRSJ010000019.1"/>
</dbReference>
<protein>
    <recommendedName>
        <fullName evidence="9">Membrane fusion protein (MFP) family protein</fullName>
    </recommendedName>
</protein>
<dbReference type="InterPro" id="IPR058781">
    <property type="entry name" value="HH_AprE-like"/>
</dbReference>
<keyword evidence="13" id="KW-1185">Reference proteome</keyword>
<dbReference type="PROSITE" id="PS00543">
    <property type="entry name" value="HLYD_FAMILY"/>
    <property type="match status" value="1"/>
</dbReference>
<accession>A0ABV7AV53</accession>
<organism evidence="12 13">
    <name type="scientific">Azotobacter bryophylli</name>
    <dbReference type="NCBI Taxonomy" id="1986537"/>
    <lineage>
        <taxon>Bacteria</taxon>
        <taxon>Pseudomonadati</taxon>
        <taxon>Pseudomonadota</taxon>
        <taxon>Gammaproteobacteria</taxon>
        <taxon>Pseudomonadales</taxon>
        <taxon>Pseudomonadaceae</taxon>
        <taxon>Azotobacter</taxon>
    </lineage>
</organism>
<proteinExistence type="inferred from homology"/>
<dbReference type="InterPro" id="IPR006144">
    <property type="entry name" value="Secretion_HlyD_CS"/>
</dbReference>
<dbReference type="PANTHER" id="PTHR30386">
    <property type="entry name" value="MEMBRANE FUSION SUBUNIT OF EMRAB-TOLC MULTIDRUG EFFLUX PUMP"/>
    <property type="match status" value="1"/>
</dbReference>
<evidence type="ECO:0000259" key="10">
    <source>
        <dbReference type="Pfam" id="PF25994"/>
    </source>
</evidence>
<dbReference type="Pfam" id="PF26002">
    <property type="entry name" value="Beta-barrel_AprE"/>
    <property type="match status" value="1"/>
</dbReference>
<reference evidence="13" key="1">
    <citation type="journal article" date="2019" name="Int. J. Syst. Evol. Microbiol.">
        <title>The Global Catalogue of Microorganisms (GCM) 10K type strain sequencing project: providing services to taxonomists for standard genome sequencing and annotation.</title>
        <authorList>
            <consortium name="The Broad Institute Genomics Platform"/>
            <consortium name="The Broad Institute Genome Sequencing Center for Infectious Disease"/>
            <person name="Wu L."/>
            <person name="Ma J."/>
        </authorList>
    </citation>
    <scope>NUCLEOTIDE SEQUENCE [LARGE SCALE GENOMIC DNA]</scope>
    <source>
        <strain evidence="13">KCTC 62195</strain>
    </source>
</reference>
<evidence type="ECO:0000256" key="7">
    <source>
        <dbReference type="ARBA" id="ARBA00022989"/>
    </source>
</evidence>
<feature type="domain" description="AprE-like long alpha-helical hairpin" evidence="10">
    <location>
        <begin position="100"/>
        <end position="288"/>
    </location>
</feature>
<dbReference type="EMBL" id="JBHRSJ010000019">
    <property type="protein sequence ID" value="MFC2972641.1"/>
    <property type="molecule type" value="Genomic_DNA"/>
</dbReference>
<keyword evidence="6 9" id="KW-0812">Transmembrane</keyword>
<dbReference type="PRINTS" id="PR01490">
    <property type="entry name" value="RTXTOXIND"/>
</dbReference>
<comment type="similarity">
    <text evidence="2 9">Belongs to the membrane fusion protein (MFP) (TC 8.A.1) family.</text>
</comment>
<feature type="domain" description="AprE-like beta-barrel" evidence="11">
    <location>
        <begin position="334"/>
        <end position="423"/>
    </location>
</feature>
<feature type="transmembrane region" description="Helical" evidence="9">
    <location>
        <begin position="23"/>
        <end position="45"/>
    </location>
</feature>
<dbReference type="InterPro" id="IPR058982">
    <property type="entry name" value="Beta-barrel_AprE"/>
</dbReference>